<proteinExistence type="predicted"/>
<keyword evidence="9" id="KW-0902">Two-component regulatory system</keyword>
<evidence type="ECO:0000313" key="15">
    <source>
        <dbReference type="Proteomes" id="UP000548582"/>
    </source>
</evidence>
<dbReference type="SUPFAM" id="SSF55874">
    <property type="entry name" value="ATPase domain of HSP90 chaperone/DNA topoisomerase II/histidine kinase"/>
    <property type="match status" value="1"/>
</dbReference>
<dbReference type="Proteomes" id="UP000548582">
    <property type="component" value="Unassembled WGS sequence"/>
</dbReference>
<dbReference type="EC" id="2.7.13.3" evidence="3"/>
<dbReference type="InterPro" id="IPR050428">
    <property type="entry name" value="TCS_sensor_his_kinase"/>
</dbReference>
<evidence type="ECO:0000256" key="11">
    <source>
        <dbReference type="SAM" id="Phobius"/>
    </source>
</evidence>
<evidence type="ECO:0000259" key="13">
    <source>
        <dbReference type="PROSITE" id="PS50885"/>
    </source>
</evidence>
<feature type="domain" description="Histidine kinase" evidence="12">
    <location>
        <begin position="259"/>
        <end position="472"/>
    </location>
</feature>
<keyword evidence="5" id="KW-0808">Transferase</keyword>
<keyword evidence="15" id="KW-1185">Reference proteome</keyword>
<dbReference type="GO" id="GO:0005886">
    <property type="term" value="C:plasma membrane"/>
    <property type="evidence" value="ECO:0007669"/>
    <property type="project" value="TreeGrafter"/>
</dbReference>
<dbReference type="PANTHER" id="PTHR45436">
    <property type="entry name" value="SENSOR HISTIDINE KINASE YKOH"/>
    <property type="match status" value="1"/>
</dbReference>
<dbReference type="EMBL" id="JABBKX010000001">
    <property type="protein sequence ID" value="NMJ40242.1"/>
    <property type="molecule type" value="Genomic_DNA"/>
</dbReference>
<reference evidence="14 15" key="1">
    <citation type="submission" date="2020-03" db="EMBL/GenBank/DDBJ databases">
        <authorList>
            <person name="Sun Q."/>
        </authorList>
    </citation>
    <scope>NUCLEOTIDE SEQUENCE [LARGE SCALE GENOMIC DNA]</scope>
    <source>
        <strain evidence="14 15">JC162</strain>
    </source>
</reference>
<dbReference type="SMART" id="SM00304">
    <property type="entry name" value="HAMP"/>
    <property type="match status" value="1"/>
</dbReference>
<comment type="caution">
    <text evidence="14">The sequence shown here is derived from an EMBL/GenBank/DDBJ whole genome shotgun (WGS) entry which is preliminary data.</text>
</comment>
<organism evidence="14 15">
    <name type="scientific">Neoroseomonas marina</name>
    <dbReference type="NCBI Taxonomy" id="1232220"/>
    <lineage>
        <taxon>Bacteria</taxon>
        <taxon>Pseudomonadati</taxon>
        <taxon>Pseudomonadota</taxon>
        <taxon>Alphaproteobacteria</taxon>
        <taxon>Acetobacterales</taxon>
        <taxon>Acetobacteraceae</taxon>
        <taxon>Neoroseomonas</taxon>
    </lineage>
</organism>
<feature type="transmembrane region" description="Helical" evidence="11">
    <location>
        <begin position="178"/>
        <end position="196"/>
    </location>
</feature>
<keyword evidence="8 11" id="KW-1133">Transmembrane helix</keyword>
<name>A0A848E7V0_9PROT</name>
<dbReference type="SMART" id="SM00387">
    <property type="entry name" value="HATPase_c"/>
    <property type="match status" value="1"/>
</dbReference>
<dbReference type="InterPro" id="IPR003661">
    <property type="entry name" value="HisK_dim/P_dom"/>
</dbReference>
<protein>
    <recommendedName>
        <fullName evidence="3">histidine kinase</fullName>
        <ecNumber evidence="3">2.7.13.3</ecNumber>
    </recommendedName>
</protein>
<keyword evidence="7" id="KW-0418">Kinase</keyword>
<dbReference type="Gene3D" id="1.10.287.130">
    <property type="match status" value="1"/>
</dbReference>
<dbReference type="SUPFAM" id="SSF158472">
    <property type="entry name" value="HAMP domain-like"/>
    <property type="match status" value="1"/>
</dbReference>
<dbReference type="InterPro" id="IPR004358">
    <property type="entry name" value="Sig_transdc_His_kin-like_C"/>
</dbReference>
<dbReference type="Gene3D" id="3.30.565.10">
    <property type="entry name" value="Histidine kinase-like ATPase, C-terminal domain"/>
    <property type="match status" value="1"/>
</dbReference>
<evidence type="ECO:0000256" key="1">
    <source>
        <dbReference type="ARBA" id="ARBA00000085"/>
    </source>
</evidence>
<dbReference type="PROSITE" id="PS50109">
    <property type="entry name" value="HIS_KIN"/>
    <property type="match status" value="1"/>
</dbReference>
<feature type="transmembrane region" description="Helical" evidence="11">
    <location>
        <begin position="28"/>
        <end position="53"/>
    </location>
</feature>
<keyword evidence="6 11" id="KW-0812">Transmembrane</keyword>
<evidence type="ECO:0000256" key="10">
    <source>
        <dbReference type="ARBA" id="ARBA00023136"/>
    </source>
</evidence>
<evidence type="ECO:0000313" key="14">
    <source>
        <dbReference type="EMBL" id="NMJ40242.1"/>
    </source>
</evidence>
<evidence type="ECO:0000256" key="6">
    <source>
        <dbReference type="ARBA" id="ARBA00022692"/>
    </source>
</evidence>
<feature type="domain" description="HAMP" evidence="13">
    <location>
        <begin position="198"/>
        <end position="251"/>
    </location>
</feature>
<dbReference type="CDD" id="cd00082">
    <property type="entry name" value="HisKA"/>
    <property type="match status" value="1"/>
</dbReference>
<comment type="catalytic activity">
    <reaction evidence="1">
        <text>ATP + protein L-histidine = ADP + protein N-phospho-L-histidine.</text>
        <dbReference type="EC" id="2.7.13.3"/>
    </reaction>
</comment>
<dbReference type="InterPro" id="IPR003660">
    <property type="entry name" value="HAMP_dom"/>
</dbReference>
<dbReference type="SUPFAM" id="SSF47384">
    <property type="entry name" value="Homodimeric domain of signal transducing histidine kinase"/>
    <property type="match status" value="1"/>
</dbReference>
<dbReference type="SMART" id="SM00388">
    <property type="entry name" value="HisKA"/>
    <property type="match status" value="1"/>
</dbReference>
<dbReference type="Gene3D" id="6.10.340.10">
    <property type="match status" value="1"/>
</dbReference>
<evidence type="ECO:0000256" key="5">
    <source>
        <dbReference type="ARBA" id="ARBA00022679"/>
    </source>
</evidence>
<evidence type="ECO:0000259" key="12">
    <source>
        <dbReference type="PROSITE" id="PS50109"/>
    </source>
</evidence>
<dbReference type="InterPro" id="IPR036890">
    <property type="entry name" value="HATPase_C_sf"/>
</dbReference>
<evidence type="ECO:0000256" key="8">
    <source>
        <dbReference type="ARBA" id="ARBA00022989"/>
    </source>
</evidence>
<evidence type="ECO:0000256" key="4">
    <source>
        <dbReference type="ARBA" id="ARBA00022553"/>
    </source>
</evidence>
<evidence type="ECO:0000256" key="9">
    <source>
        <dbReference type="ARBA" id="ARBA00023012"/>
    </source>
</evidence>
<dbReference type="InterPro" id="IPR005467">
    <property type="entry name" value="His_kinase_dom"/>
</dbReference>
<dbReference type="CDD" id="cd00075">
    <property type="entry name" value="HATPase"/>
    <property type="match status" value="1"/>
</dbReference>
<dbReference type="PROSITE" id="PS50885">
    <property type="entry name" value="HAMP"/>
    <property type="match status" value="1"/>
</dbReference>
<keyword evidence="4" id="KW-0597">Phosphoprotein</keyword>
<dbReference type="RefSeq" id="WP_170052509.1">
    <property type="nucleotide sequence ID" value="NZ_JABBKX010000001.1"/>
</dbReference>
<evidence type="ECO:0000256" key="2">
    <source>
        <dbReference type="ARBA" id="ARBA00004370"/>
    </source>
</evidence>
<evidence type="ECO:0000256" key="3">
    <source>
        <dbReference type="ARBA" id="ARBA00012438"/>
    </source>
</evidence>
<comment type="subcellular location">
    <subcellularLocation>
        <location evidence="2">Membrane</location>
    </subcellularLocation>
</comment>
<dbReference type="Pfam" id="PF00672">
    <property type="entry name" value="HAMP"/>
    <property type="match status" value="1"/>
</dbReference>
<dbReference type="InterPro" id="IPR036097">
    <property type="entry name" value="HisK_dim/P_sf"/>
</dbReference>
<dbReference type="PANTHER" id="PTHR45436:SF8">
    <property type="entry name" value="HISTIDINE KINASE"/>
    <property type="match status" value="1"/>
</dbReference>
<sequence length="473" mass="51880">MPEPDAPPPAAETAEFPLSTPSRYRAGFVFRVALLASAVFMSVALVFSALVWWRLGDFVAARTDQEIEQEVIEQRANFAAGGVERVAEQARVLEDSGERARLLIQLRERDGTLIAGPRLNFGSPPPPGWSEAAARPPWAHGRIPFRILTARLPDGRRLVVARDVREDRNIVAALSRDVMLGGLLAAALSLAAGWFVSRRIARRLAAVNTAVVQVMEGDLSGRLPLSGSGDELDRLLRLINAMLERLESLMVGLRRVSDDIAHDLRTPLTRLRQRTEAALERPRDQTLDRKEFEGIALEADTILETFAALLRIGQVEAGARMAAFQRFDLSAALAETCDTYEPILADAGGLLETRIAPGLELFGDRLLVEQCVVNLFENALRHGGPSPHVELSAHRRDGVVEVVVRDHGPGIPREELSRVFERFYRLDRSRSSHGSGLGLSLAAAVMRLHGGRIMLDNAQPGLQAVLTFPAARQ</sequence>
<keyword evidence="10 11" id="KW-0472">Membrane</keyword>
<gene>
    <name evidence="14" type="ORF">GWK16_03260</name>
</gene>
<dbReference type="PRINTS" id="PR00344">
    <property type="entry name" value="BCTRLSENSOR"/>
</dbReference>
<dbReference type="Pfam" id="PF02518">
    <property type="entry name" value="HATPase_c"/>
    <property type="match status" value="1"/>
</dbReference>
<dbReference type="AlphaFoldDB" id="A0A848E7V0"/>
<dbReference type="GO" id="GO:0000155">
    <property type="term" value="F:phosphorelay sensor kinase activity"/>
    <property type="evidence" value="ECO:0007669"/>
    <property type="project" value="InterPro"/>
</dbReference>
<dbReference type="InterPro" id="IPR003594">
    <property type="entry name" value="HATPase_dom"/>
</dbReference>
<evidence type="ECO:0000256" key="7">
    <source>
        <dbReference type="ARBA" id="ARBA00022777"/>
    </source>
</evidence>
<accession>A0A848E7V0</accession>
<dbReference type="CDD" id="cd06225">
    <property type="entry name" value="HAMP"/>
    <property type="match status" value="1"/>
</dbReference>